<reference evidence="1" key="1">
    <citation type="submission" date="2020-08" db="EMBL/GenBank/DDBJ databases">
        <title>Genome sequencing and assembly of the red palm weevil Rhynchophorus ferrugineus.</title>
        <authorList>
            <person name="Dias G.B."/>
            <person name="Bergman C.M."/>
            <person name="Manee M."/>
        </authorList>
    </citation>
    <scope>NUCLEOTIDE SEQUENCE</scope>
    <source>
        <strain evidence="1">AA-2017</strain>
        <tissue evidence="1">Whole larva</tissue>
    </source>
</reference>
<gene>
    <name evidence="1" type="ORF">GWI33_015366</name>
</gene>
<protein>
    <submittedName>
        <fullName evidence="1">Uncharacterized protein</fullName>
    </submittedName>
</protein>
<accession>A0A834I3H6</accession>
<comment type="caution">
    <text evidence="1">The sequence shown here is derived from an EMBL/GenBank/DDBJ whole genome shotgun (WGS) entry which is preliminary data.</text>
</comment>
<dbReference type="AlphaFoldDB" id="A0A834I3H6"/>
<sequence>MHNETSPYVPHAANPISITSLFIHTVNNLWQPSFVTAGRRFRIDHSRIDDDDDIMATFSAFPAARFRRPPRPRRPLGPPGAP</sequence>
<organism evidence="1 2">
    <name type="scientific">Rhynchophorus ferrugineus</name>
    <name type="common">Red palm weevil</name>
    <name type="synonym">Curculio ferrugineus</name>
    <dbReference type="NCBI Taxonomy" id="354439"/>
    <lineage>
        <taxon>Eukaryota</taxon>
        <taxon>Metazoa</taxon>
        <taxon>Ecdysozoa</taxon>
        <taxon>Arthropoda</taxon>
        <taxon>Hexapoda</taxon>
        <taxon>Insecta</taxon>
        <taxon>Pterygota</taxon>
        <taxon>Neoptera</taxon>
        <taxon>Endopterygota</taxon>
        <taxon>Coleoptera</taxon>
        <taxon>Polyphaga</taxon>
        <taxon>Cucujiformia</taxon>
        <taxon>Curculionidae</taxon>
        <taxon>Dryophthorinae</taxon>
        <taxon>Rhynchophorus</taxon>
    </lineage>
</organism>
<evidence type="ECO:0000313" key="2">
    <source>
        <dbReference type="Proteomes" id="UP000625711"/>
    </source>
</evidence>
<evidence type="ECO:0000313" key="1">
    <source>
        <dbReference type="EMBL" id="KAF7271803.1"/>
    </source>
</evidence>
<dbReference type="EMBL" id="JAACXV010013891">
    <property type="protein sequence ID" value="KAF7271803.1"/>
    <property type="molecule type" value="Genomic_DNA"/>
</dbReference>
<dbReference type="Proteomes" id="UP000625711">
    <property type="component" value="Unassembled WGS sequence"/>
</dbReference>
<name>A0A834I3H6_RHYFE</name>
<proteinExistence type="predicted"/>
<keyword evidence="2" id="KW-1185">Reference proteome</keyword>